<reference evidence="3" key="1">
    <citation type="journal article" date="2012" name="J. Bacteriol.">
        <title>Genome sequence of the haloalkaliphilic methanotrophic bacterium Methylomicrobium alcaliphilum 20Z.</title>
        <authorList>
            <person name="Vuilleumier S."/>
            <person name="Khmelenina V.N."/>
            <person name="Bringel F."/>
            <person name="Reshetnikov A.S."/>
            <person name="Lajus A."/>
            <person name="Mangenot S."/>
            <person name="Rouy Z."/>
            <person name="Op den Camp H.J."/>
            <person name="Jetten M.S."/>
            <person name="Dispirito A.A."/>
            <person name="Dunfield P."/>
            <person name="Klotz M.G."/>
            <person name="Semrau J.D."/>
            <person name="Stein L.Y."/>
            <person name="Barbe V."/>
            <person name="Medigue C."/>
            <person name="Trotsenko Y.A."/>
            <person name="Kalyuzhnaya M.G."/>
        </authorList>
    </citation>
    <scope>NUCLEOTIDE SEQUENCE [LARGE SCALE GENOMIC DNA]</scope>
    <source>
        <strain evidence="3">DSM 19304 / NCIMB 14124 / VKM B-2133 / 20Z</strain>
    </source>
</reference>
<keyword evidence="3" id="KW-1185">Reference proteome</keyword>
<accession>G4SUB2</accession>
<dbReference type="STRING" id="1091494.MEALZ_3398"/>
<dbReference type="PANTHER" id="PTHR43155">
    <property type="entry name" value="CYCLIC DI-GMP PHOSPHODIESTERASE PA4108-RELATED"/>
    <property type="match status" value="1"/>
</dbReference>
<dbReference type="Gene3D" id="1.10.3210.10">
    <property type="entry name" value="Hypothetical protein af1432"/>
    <property type="match status" value="1"/>
</dbReference>
<dbReference type="InterPro" id="IPR003607">
    <property type="entry name" value="HD/PDEase_dom"/>
</dbReference>
<feature type="domain" description="HD-GYP" evidence="1">
    <location>
        <begin position="147"/>
        <end position="343"/>
    </location>
</feature>
<dbReference type="HOGENOM" id="CLU_000445_92_1_6"/>
<gene>
    <name evidence="2" type="ordered locus">MEALZ_3398</name>
</gene>
<dbReference type="RefSeq" id="WP_014149817.1">
    <property type="nucleotide sequence ID" value="NC_016112.1"/>
</dbReference>
<dbReference type="AlphaFoldDB" id="G4SUB2"/>
<dbReference type="PATRIC" id="fig|271065.3.peg.3503"/>
<dbReference type="InterPro" id="IPR021812">
    <property type="entry name" value="DUF3391"/>
</dbReference>
<dbReference type="InterPro" id="IPR037522">
    <property type="entry name" value="HD_GYP_dom"/>
</dbReference>
<dbReference type="Proteomes" id="UP000008315">
    <property type="component" value="Chromosome"/>
</dbReference>
<evidence type="ECO:0000313" key="2">
    <source>
        <dbReference type="EMBL" id="CCE25061.1"/>
    </source>
</evidence>
<proteinExistence type="predicted"/>
<evidence type="ECO:0000313" key="3">
    <source>
        <dbReference type="Proteomes" id="UP000008315"/>
    </source>
</evidence>
<evidence type="ECO:0000259" key="1">
    <source>
        <dbReference type="PROSITE" id="PS51832"/>
    </source>
</evidence>
<dbReference type="CDD" id="cd00077">
    <property type="entry name" value="HDc"/>
    <property type="match status" value="1"/>
</dbReference>
<dbReference type="KEGG" id="mah:MEALZ_3398"/>
<dbReference type="SMART" id="SM00471">
    <property type="entry name" value="HDc"/>
    <property type="match status" value="1"/>
</dbReference>
<dbReference type="GO" id="GO:0008081">
    <property type="term" value="F:phosphoric diester hydrolase activity"/>
    <property type="evidence" value="ECO:0007669"/>
    <property type="project" value="UniProtKB-ARBA"/>
</dbReference>
<protein>
    <submittedName>
        <fullName evidence="2">Metal-dependent phosphohydrolase, HD subdomain</fullName>
    </submittedName>
</protein>
<dbReference type="EMBL" id="FO082060">
    <property type="protein sequence ID" value="CCE25061.1"/>
    <property type="molecule type" value="Genomic_DNA"/>
</dbReference>
<dbReference type="Pfam" id="PF11871">
    <property type="entry name" value="DUF3391"/>
    <property type="match status" value="1"/>
</dbReference>
<dbReference type="Pfam" id="PF13487">
    <property type="entry name" value="HD_5"/>
    <property type="match status" value="1"/>
</dbReference>
<dbReference type="PANTHER" id="PTHR43155:SF2">
    <property type="entry name" value="CYCLIC DI-GMP PHOSPHODIESTERASE PA4108"/>
    <property type="match status" value="1"/>
</dbReference>
<organism evidence="2 3">
    <name type="scientific">Methylotuvimicrobium alcaliphilum (strain DSM 19304 / NCIMB 14124 / VKM B-2133 / 20Z)</name>
    <name type="common">Methylomicrobium alcaliphilum</name>
    <dbReference type="NCBI Taxonomy" id="1091494"/>
    <lineage>
        <taxon>Bacteria</taxon>
        <taxon>Pseudomonadati</taxon>
        <taxon>Pseudomonadota</taxon>
        <taxon>Gammaproteobacteria</taxon>
        <taxon>Methylococcales</taxon>
        <taxon>Methylococcaceae</taxon>
        <taxon>Methylotuvimicrobium</taxon>
    </lineage>
</organism>
<dbReference type="PROSITE" id="PS51832">
    <property type="entry name" value="HD_GYP"/>
    <property type="match status" value="1"/>
</dbReference>
<sequence length="423" mass="47886">MMTDWSRNEFASSIDLFKIDVKDLRVGMYVSKLDRPWLETNFLFQGFELKNENDIEAVQQQCEYVYIDVTKQSKAPQIYAKSTAYSKDFLEKHTPPEKRSTFAKEIKNAEYVHHKTSNLVKSFMEEVRLGKTINVELAKKAVAECVESIINAPDALMWMTQLKKRDEYTAQHSMNVCIYSIALGRHINLPIAELHHVGLCGMMHDMGKMKIPLEILNKPGKFTPEELKIMQSHTTLGWKLLMASPGMYGGAIDVAHTHHEKLDGTGYPRQLKAEHITPYARIVAIADMYDAITSDRIYQNGRAHLEAISLLTKNSGSHLDSSLTIKFIECLGIYPPGSIVELNTGEVGIVVEVNPKAKIRPKIILLLDENKQPRPERLIDLSKLDLDASGHGYTIRKIERPDTYNVDVIQYYQKGILNAAIAA</sequence>
<dbReference type="SUPFAM" id="SSF109604">
    <property type="entry name" value="HD-domain/PDEase-like"/>
    <property type="match status" value="1"/>
</dbReference>
<name>G4SUB2_META2</name>